<dbReference type="RefSeq" id="WP_200503007.1">
    <property type="nucleotide sequence ID" value="NZ_JAEDAJ010000007.1"/>
</dbReference>
<dbReference type="InterPro" id="IPR050964">
    <property type="entry name" value="Striated_Muscle_Regulatory"/>
</dbReference>
<feature type="domain" description="Fibronectin type-III" evidence="5">
    <location>
        <begin position="1583"/>
        <end position="1677"/>
    </location>
</feature>
<accession>A0ABS1BC54</accession>
<evidence type="ECO:0000256" key="2">
    <source>
        <dbReference type="ARBA" id="ARBA00023295"/>
    </source>
</evidence>
<evidence type="ECO:0000259" key="5">
    <source>
        <dbReference type="PROSITE" id="PS50853"/>
    </source>
</evidence>
<feature type="region of interest" description="Disordered" evidence="4">
    <location>
        <begin position="1475"/>
        <end position="1503"/>
    </location>
</feature>
<feature type="domain" description="Fibronectin type-III" evidence="5">
    <location>
        <begin position="1496"/>
        <end position="1582"/>
    </location>
</feature>
<feature type="region of interest" description="Disordered" evidence="4">
    <location>
        <begin position="381"/>
        <end position="454"/>
    </location>
</feature>
<sequence length="2087" mass="219158">MAFAMTGRRRRRTLISSAVLAVLALVVTICAVRFDGLASAEVTVNNGAVWVTNSQKHLLGRLNVDAREFDGREAIDGDDLDVLQDGYHVMVTGPKGIIPIDTATVERTGNINLGLDPEVDLGSDRVGIIGTGGRVWVADAAQISSFSATGQKPMLTAEDENAQIAVTDSGTVFVLDGKQLYKIPRTLDVGAEKPEKVGTIDDLSSSEDAVSLTTVGETPVVLDTETGHGRLHIGEDAKTTVALEDLGASTASVQGAELQQPGPESDDVVLATTDTLYQIPLSGSDGKAQHHPSGGNGEPVAPAQVGGCAYGAWNGSLRYVRVCGGEVKADTIEDARDESDLALRVNGDLVVLNDQESGLSWMISQDMSLVDDWVVTQDIKKDDRKQEEKETKTSTVANLDYDRKEDNRDPVANPDEMGVRPGSSTVLDVLRNDTDPDGDVLTAKPKKAESDLGRVTPIRGGTQLQIDVPEDAKPGTKKEIVYTVSDGRGGTAESVATLTVRGEQDDAPPELAQDETPKMKIRSGRSFSFNILPYYRDPDGDDFYLAGASVEPQDSVTFTPDGVVSYTDAGLEDGEKSISLTLRDDKGQEFESELKVEVVQDEDLAPITTADHTQVVAGSTVDLEPLENDLSPSGDKLELAEVSLEGGGDGLDIEKDLDAGTVSVTGRTAGTYYLDYTIVGGTQSADGLIRVDVADPSAEAEKPVAVDDLGMVTAGGSTLVDPLENDVDPTGGVLVVDSVSVHDGSGVDARVLDHHLIKISADPDAETDGEPVPISYTVANQAGEVEGTVQTMVVKTDSQFAEPKTVNDEVTVRAGDLVTADVLANDTSPIDSDLALGGDFRDADDAEDMGTLETYQDKVRFTAKPDAKGETSLSYTATDETGRSASARLRITVVPDDASNERPAPQNLTARTVAGSTVRIPVSLSGVDPDGDSVILTGVTGDAPSKGRVTSASGEWIDYVADDDASGTDTFRYQVMDRQGAVGTAEVKIGIAARTETNQYPIAEDDTVEAKPGRKLQVFPLENDTDPEGAPLSIDRDLVKSEDGSVDLDQDQAKGSASVDMVTPEEPGTYTIRYGASDGSLSDEASILLTVKEDVEERAPIVTDDFVPAAEVLDESSDHVDVDALANDVDPDGSVKDLEVAIDGSPEGVQIVDEDRGIVRVTPREEPFRIRYTATDLDDHSAAGYIWVPGTSKQAPTWVGEPITVQAGTEAKIPLDDTDNVRVRPGGQAPVITDTATVKAKHANGDSLVANEHTLVYRAADDYSGEDTITAEVTDGPRGDDTAAVGMLSIPVTVESKDNRPPSIQGTDLEVEQGGDARQVDLARTADDPEGDDLTFESTGETGVDGISVEVSPEGVVSAQADADVAKGTKFSVPVSVSDGTNDPVKAEISGTVTGSREPLPSAQEDTYDIDAGDTKTVRPTANDTEPLGKPVTIVDAKAKAGTIDVDHTDDAVTLAPGADFHGVATASYTIQDATKDPDRQDTGTIRVNVRGKPDSPSAPRIEETGDGYVVLGFEPGNDNGAPITGYTVKPAGGGKSTQCESTTCKISGLTNDTEYTFTVAATNDVGTSEPSAASAKARPDVKPEKPDAPRVKRGDGKLQVSWTKPVNHGSPISEYVLQMIGADGSTRSIPVEGGSTSTTVDGLTNGVDYTFSVRAKNKADEPSDWSERSSAEHPAGKPKKPSGKITATRLEDELGGAVSVKWPAMTEDEQNGEKVTSYTVTAHPGKGGGAEETITTKDGKTSGRFDDLDRNTEYTFTYTGTNSVGKGTGASTASNPVTAYAKAKAPTGVTASLPDAHTGSGPNGRVTVSWKKADGRGTPIDHYMVRWPGGEPRTVDASKDSVTIDGLENGKDYTFTVQAYNRFAGGESELSKASSAVRPYTKPDAPSVSMSAANCSGTSCPVTAKIRANGGGGVGVSTVQYRVNGGGWKDLGAGGGDPQVGAKGGTKYTVDARVVNSEKLVSGTTSDSATAKTASGAFTGMQVTGKESYPGVCNGASCRTIVLNFKDMDPSKTYKMRLVTDGKDWTYVDGSNTKTAHPARDGTWSYGDTSKGGNKLYYGKPGTTTDVYLSVDGSEKKVGQFAWRDS</sequence>
<dbReference type="NCBIfam" id="NF012211">
    <property type="entry name" value="tand_rpt_95"/>
    <property type="match status" value="1"/>
</dbReference>
<feature type="region of interest" description="Disordered" evidence="4">
    <location>
        <begin position="1720"/>
        <end position="1747"/>
    </location>
</feature>
<feature type="compositionally biased region" description="Basic and acidic residues" evidence="4">
    <location>
        <begin position="400"/>
        <end position="409"/>
    </location>
</feature>
<dbReference type="InterPro" id="IPR003961">
    <property type="entry name" value="FN3_dom"/>
</dbReference>
<feature type="region of interest" description="Disordered" evidence="4">
    <location>
        <begin position="1656"/>
        <end position="1693"/>
    </location>
</feature>
<dbReference type="Pfam" id="PF17963">
    <property type="entry name" value="Big_9"/>
    <property type="match status" value="7"/>
</dbReference>
<proteinExistence type="predicted"/>
<dbReference type="EMBL" id="JAEDAJ010000007">
    <property type="protein sequence ID" value="MBK0332092.1"/>
    <property type="molecule type" value="Genomic_DNA"/>
</dbReference>
<feature type="compositionally biased region" description="Basic and acidic residues" evidence="4">
    <location>
        <begin position="1735"/>
        <end position="1747"/>
    </location>
</feature>
<name>A0ABS1BC54_9MICO</name>
<protein>
    <submittedName>
        <fullName evidence="6">Tandem-95 repeat protein</fullName>
    </submittedName>
</protein>
<dbReference type="SUPFAM" id="SSF49265">
    <property type="entry name" value="Fibronectin type III"/>
    <property type="match status" value="2"/>
</dbReference>
<dbReference type="PANTHER" id="PTHR13817">
    <property type="entry name" value="TITIN"/>
    <property type="match status" value="1"/>
</dbReference>
<gene>
    <name evidence="6" type="ORF">I8D64_11855</name>
</gene>
<dbReference type="SMART" id="SM00060">
    <property type="entry name" value="FN3"/>
    <property type="match status" value="4"/>
</dbReference>
<feature type="region of interest" description="Disordered" evidence="4">
    <location>
        <begin position="1325"/>
        <end position="1346"/>
    </location>
</feature>
<dbReference type="CDD" id="cd00063">
    <property type="entry name" value="FN3"/>
    <property type="match status" value="4"/>
</dbReference>
<feature type="region of interest" description="Disordered" evidence="4">
    <location>
        <begin position="1382"/>
        <end position="1408"/>
    </location>
</feature>
<dbReference type="Pfam" id="PF00041">
    <property type="entry name" value="fn3"/>
    <property type="match status" value="3"/>
</dbReference>
<feature type="region of interest" description="Disordered" evidence="4">
    <location>
        <begin position="1045"/>
        <end position="1065"/>
    </location>
</feature>
<organism evidence="6 7">
    <name type="scientific">Brachybacterium halotolerans</name>
    <dbReference type="NCBI Taxonomy" id="2795215"/>
    <lineage>
        <taxon>Bacteria</taxon>
        <taxon>Bacillati</taxon>
        <taxon>Actinomycetota</taxon>
        <taxon>Actinomycetes</taxon>
        <taxon>Micrococcales</taxon>
        <taxon>Dermabacteraceae</taxon>
        <taxon>Brachybacterium</taxon>
    </lineage>
</organism>
<keyword evidence="3" id="KW-0119">Carbohydrate metabolism</keyword>
<evidence type="ECO:0000256" key="4">
    <source>
        <dbReference type="SAM" id="MobiDB-lite"/>
    </source>
</evidence>
<evidence type="ECO:0000256" key="3">
    <source>
        <dbReference type="ARBA" id="ARBA00023326"/>
    </source>
</evidence>
<feature type="compositionally biased region" description="Basic and acidic residues" evidence="4">
    <location>
        <begin position="381"/>
        <end position="392"/>
    </location>
</feature>
<dbReference type="Proteomes" id="UP000612352">
    <property type="component" value="Unassembled WGS sequence"/>
</dbReference>
<keyword evidence="2" id="KW-0326">Glycosidase</keyword>
<comment type="caution">
    <text evidence="6">The sequence shown here is derived from an EMBL/GenBank/DDBJ whole genome shotgun (WGS) entry which is preliminary data.</text>
</comment>
<dbReference type="InterPro" id="IPR036116">
    <property type="entry name" value="FN3_sf"/>
</dbReference>
<dbReference type="PROSITE" id="PS50853">
    <property type="entry name" value="FN3"/>
    <property type="match status" value="4"/>
</dbReference>
<feature type="domain" description="Fibronectin type-III" evidence="5">
    <location>
        <begin position="1786"/>
        <end position="1885"/>
    </location>
</feature>
<dbReference type="InterPro" id="IPR013783">
    <property type="entry name" value="Ig-like_fold"/>
</dbReference>
<feature type="compositionally biased region" description="Basic and acidic residues" evidence="4">
    <location>
        <begin position="1658"/>
        <end position="1676"/>
    </location>
</feature>
<feature type="region of interest" description="Disordered" evidence="4">
    <location>
        <begin position="1295"/>
        <end position="1314"/>
    </location>
</feature>
<dbReference type="PANTHER" id="PTHR13817:SF151">
    <property type="entry name" value="TITIN"/>
    <property type="match status" value="1"/>
</dbReference>
<keyword evidence="3" id="KW-0624">Polysaccharide degradation</keyword>
<feature type="region of interest" description="Disordered" evidence="4">
    <location>
        <begin position="1792"/>
        <end position="1814"/>
    </location>
</feature>
<keyword evidence="7" id="KW-1185">Reference proteome</keyword>
<feature type="region of interest" description="Disordered" evidence="4">
    <location>
        <begin position="1566"/>
        <end position="1606"/>
    </location>
</feature>
<feature type="compositionally biased region" description="Basic and acidic residues" evidence="4">
    <location>
        <begin position="1578"/>
        <end position="1597"/>
    </location>
</feature>
<keyword evidence="2" id="KW-0378">Hydrolase</keyword>
<reference evidence="6 7" key="1">
    <citation type="submission" date="2020-12" db="EMBL/GenBank/DDBJ databases">
        <title>Brachybacterium sp. MASK1Z-5, whole genome shotgun sequence.</title>
        <authorList>
            <person name="Tuo L."/>
        </authorList>
    </citation>
    <scope>NUCLEOTIDE SEQUENCE [LARGE SCALE GENOMIC DNA]</scope>
    <source>
        <strain evidence="6 7">MASK1Z-5</strain>
    </source>
</reference>
<evidence type="ECO:0000313" key="7">
    <source>
        <dbReference type="Proteomes" id="UP000612352"/>
    </source>
</evidence>
<evidence type="ECO:0000313" key="6">
    <source>
        <dbReference type="EMBL" id="MBK0332092.1"/>
    </source>
</evidence>
<dbReference type="Gene3D" id="2.60.40.10">
    <property type="entry name" value="Immunoglobulins"/>
    <property type="match status" value="4"/>
</dbReference>
<feature type="domain" description="Fibronectin type-III" evidence="5">
    <location>
        <begin position="1682"/>
        <end position="1785"/>
    </location>
</feature>
<keyword evidence="1" id="KW-0677">Repeat</keyword>
<evidence type="ECO:0000256" key="1">
    <source>
        <dbReference type="ARBA" id="ARBA00022737"/>
    </source>
</evidence>
<dbReference type="Gene3D" id="2.60.40.3440">
    <property type="match status" value="1"/>
</dbReference>